<dbReference type="PRINTS" id="PR00127">
    <property type="entry name" value="CLPPROTEASEP"/>
</dbReference>
<evidence type="ECO:0000256" key="3">
    <source>
        <dbReference type="ARBA" id="ARBA00022670"/>
    </source>
</evidence>
<dbReference type="InterPro" id="IPR023562">
    <property type="entry name" value="ClpP/TepA"/>
</dbReference>
<feature type="active site" description="Nucleophile" evidence="7">
    <location>
        <position position="97"/>
    </location>
</feature>
<evidence type="ECO:0000256" key="4">
    <source>
        <dbReference type="ARBA" id="ARBA00022801"/>
    </source>
</evidence>
<keyword evidence="3 7" id="KW-0645">Protease</keyword>
<dbReference type="PANTHER" id="PTHR10381">
    <property type="entry name" value="ATP-DEPENDENT CLP PROTEASE PROTEOLYTIC SUBUNIT"/>
    <property type="match status" value="1"/>
</dbReference>
<evidence type="ECO:0000313" key="11">
    <source>
        <dbReference type="Proteomes" id="UP000680365"/>
    </source>
</evidence>
<evidence type="ECO:0000256" key="9">
    <source>
        <dbReference type="RuleBase" id="RU003567"/>
    </source>
</evidence>
<protein>
    <recommendedName>
        <fullName evidence="7 9">ATP-dependent Clp protease proteolytic subunit</fullName>
        <ecNumber evidence="7">3.4.21.92</ecNumber>
    </recommendedName>
    <alternativeName>
        <fullName evidence="7">Endopeptidase Clp</fullName>
    </alternativeName>
</protein>
<feature type="active site" evidence="7 8">
    <location>
        <position position="122"/>
    </location>
</feature>
<comment type="similarity">
    <text evidence="1 7 9">Belongs to the peptidase S14 family.</text>
</comment>
<evidence type="ECO:0000256" key="5">
    <source>
        <dbReference type="ARBA" id="ARBA00022825"/>
    </source>
</evidence>
<evidence type="ECO:0000256" key="2">
    <source>
        <dbReference type="ARBA" id="ARBA00022490"/>
    </source>
</evidence>
<dbReference type="InterPro" id="IPR029045">
    <property type="entry name" value="ClpP/crotonase-like_dom_sf"/>
</dbReference>
<evidence type="ECO:0000256" key="6">
    <source>
        <dbReference type="ARBA" id="ARBA00034021"/>
    </source>
</evidence>
<dbReference type="Proteomes" id="UP000680365">
    <property type="component" value="Unassembled WGS sequence"/>
</dbReference>
<dbReference type="GO" id="GO:0004252">
    <property type="term" value="F:serine-type endopeptidase activity"/>
    <property type="evidence" value="ECO:0007669"/>
    <property type="project" value="UniProtKB-EC"/>
</dbReference>
<dbReference type="Pfam" id="PF00574">
    <property type="entry name" value="CLP_protease"/>
    <property type="match status" value="1"/>
</dbReference>
<dbReference type="PANTHER" id="PTHR10381:SF70">
    <property type="entry name" value="ATP-DEPENDENT CLP PROTEASE PROTEOLYTIC SUBUNIT"/>
    <property type="match status" value="1"/>
</dbReference>
<dbReference type="Gene3D" id="3.90.226.10">
    <property type="entry name" value="2-enoyl-CoA Hydratase, Chain A, domain 1"/>
    <property type="match status" value="1"/>
</dbReference>
<comment type="subunit">
    <text evidence="7">Fourteen ClpP subunits assemble into 2 heptameric rings which stack back to back to give a disk-like structure with a central cavity, resembling the structure of eukaryotic proteasomes.</text>
</comment>
<keyword evidence="2 7" id="KW-0963">Cytoplasm</keyword>
<comment type="function">
    <text evidence="7">Cleaves peptides in various proteins in a process that requires ATP hydrolysis. Has a chymotrypsin-like activity. Plays a major role in the degradation of misfolded proteins.</text>
</comment>
<dbReference type="CDD" id="cd07017">
    <property type="entry name" value="S14_ClpP_2"/>
    <property type="match status" value="1"/>
</dbReference>
<evidence type="ECO:0000256" key="7">
    <source>
        <dbReference type="HAMAP-Rule" id="MF_00444"/>
    </source>
</evidence>
<dbReference type="HAMAP" id="MF_00444">
    <property type="entry name" value="ClpP"/>
    <property type="match status" value="1"/>
</dbReference>
<evidence type="ECO:0000256" key="8">
    <source>
        <dbReference type="PROSITE-ProRule" id="PRU10086"/>
    </source>
</evidence>
<dbReference type="NCBIfam" id="NF009205">
    <property type="entry name" value="PRK12553.1"/>
    <property type="match status" value="1"/>
</dbReference>
<comment type="catalytic activity">
    <reaction evidence="6 7 8">
        <text>Hydrolysis of proteins to small peptides in the presence of ATP and magnesium. alpha-casein is the usual test substrate. In the absence of ATP, only oligopeptides shorter than five residues are hydrolyzed (such as succinyl-Leu-Tyr-|-NHMec, and Leu-Tyr-Leu-|-Tyr-Trp, in which cleavage of the -Tyr-|-Leu- and -Tyr-|-Trp bonds also occurs).</text>
        <dbReference type="EC" id="3.4.21.92"/>
    </reaction>
</comment>
<dbReference type="GO" id="GO:0006508">
    <property type="term" value="P:proteolysis"/>
    <property type="evidence" value="ECO:0007669"/>
    <property type="project" value="UniProtKB-KW"/>
</dbReference>
<reference evidence="10 11" key="1">
    <citation type="journal article" date="2021" name="Nat. Commun.">
        <title>Reductive evolution and unique predatory mode in the CPR bacterium Vampirococcus lugosii.</title>
        <authorList>
            <person name="Moreira D."/>
            <person name="Zivanovic Y."/>
            <person name="Lopez-Archilla A.I."/>
            <person name="Iniesto M."/>
            <person name="Lopez-Garcia P."/>
        </authorList>
    </citation>
    <scope>NUCLEOTIDE SEQUENCE [LARGE SCALE GENOMIC DNA]</scope>
    <source>
        <strain evidence="10">Chiprana</strain>
    </source>
</reference>
<proteinExistence type="inferred from homology"/>
<dbReference type="EMBL" id="JAEDAM010000055">
    <property type="protein sequence ID" value="MBS8122212.1"/>
    <property type="molecule type" value="Genomic_DNA"/>
</dbReference>
<dbReference type="RefSeq" id="WP_213349570.1">
    <property type="nucleotide sequence ID" value="NZ_JAEDAM010000055.1"/>
</dbReference>
<evidence type="ECO:0000313" key="10">
    <source>
        <dbReference type="EMBL" id="MBS8122212.1"/>
    </source>
</evidence>
<dbReference type="PROSITE" id="PS00382">
    <property type="entry name" value="CLP_PROTEASE_HIS"/>
    <property type="match status" value="1"/>
</dbReference>
<name>A0ABS5QM18_9BACT</name>
<comment type="caution">
    <text evidence="10">The sequence shown here is derived from an EMBL/GenBank/DDBJ whole genome shotgun (WGS) entry which is preliminary data.</text>
</comment>
<dbReference type="EC" id="3.4.21.92" evidence="7"/>
<dbReference type="InterPro" id="IPR033135">
    <property type="entry name" value="ClpP_His_AS"/>
</dbReference>
<comment type="subcellular location">
    <subcellularLocation>
        <location evidence="7">Cytoplasm</location>
    </subcellularLocation>
</comment>
<organism evidence="10 11">
    <name type="scientific">Candidatus Vampirococcus lugosii</name>
    <dbReference type="NCBI Taxonomy" id="2789015"/>
    <lineage>
        <taxon>Bacteria</taxon>
        <taxon>Candidatus Absconditibacteriota</taxon>
        <taxon>Vampirococcus</taxon>
    </lineage>
</organism>
<dbReference type="InterPro" id="IPR001907">
    <property type="entry name" value="ClpP"/>
</dbReference>
<sequence>MIIPTVIEKTANGERAYDIYSRLLEDRIIFVGTQVEPNMANSIIAQLLFLEKQDPEKDIVMYINSPGGVVTSGMAIYDTMQYVNCDIATVCTGMAASMGSILLTAGTKGKRFALPNSEVMIHQPLGGVEGQASDIQIHADHIIKTRKILNGILAQHTGQKISKIEKDVERDNFLDAESAKKYGLIDEIIVSSKEIK</sequence>
<gene>
    <name evidence="7" type="primary">clpP</name>
    <name evidence="10" type="ORF">VAMP_171n95</name>
</gene>
<accession>A0ABS5QM18</accession>
<dbReference type="SUPFAM" id="SSF52096">
    <property type="entry name" value="ClpP/crotonase"/>
    <property type="match status" value="1"/>
</dbReference>
<keyword evidence="11" id="KW-1185">Reference proteome</keyword>
<dbReference type="NCBIfam" id="TIGR00493">
    <property type="entry name" value="clpP"/>
    <property type="match status" value="1"/>
</dbReference>
<keyword evidence="5 7" id="KW-0720">Serine protease</keyword>
<dbReference type="NCBIfam" id="NF001368">
    <property type="entry name" value="PRK00277.1"/>
    <property type="match status" value="1"/>
</dbReference>
<evidence type="ECO:0000256" key="1">
    <source>
        <dbReference type="ARBA" id="ARBA00007039"/>
    </source>
</evidence>
<keyword evidence="4 7" id="KW-0378">Hydrolase</keyword>